<dbReference type="PANTHER" id="PTHR12147">
    <property type="entry name" value="METALLOPEPTIDASE M28 FAMILY MEMBER"/>
    <property type="match status" value="1"/>
</dbReference>
<organism evidence="5">
    <name type="scientific">Lepeophtheirus salmonis</name>
    <name type="common">Salmon louse</name>
    <name type="synonym">Caligus salmonis</name>
    <dbReference type="NCBI Taxonomy" id="72036"/>
    <lineage>
        <taxon>Eukaryota</taxon>
        <taxon>Metazoa</taxon>
        <taxon>Ecdysozoa</taxon>
        <taxon>Arthropoda</taxon>
        <taxon>Crustacea</taxon>
        <taxon>Multicrustacea</taxon>
        <taxon>Hexanauplia</taxon>
        <taxon>Copepoda</taxon>
        <taxon>Siphonostomatoida</taxon>
        <taxon>Caligidae</taxon>
        <taxon>Lepeophtheirus</taxon>
    </lineage>
</organism>
<sequence>MHRRSLIILSLPLWTYYVGSHVIADGPPNHTSKFSISSENTTDFEGFIRNFTQRYLTPVIPSLKDDSIVFPYRAQLHDPSRDLINPIYNKILPFKDTFMEVNFFKDLSVTQGPGLVYVDLFAKSYPMEKKIRMTSPKELIKNPLQVNKEILKFMLEKVFISPRGQLSIEKEQIGMYIFQKMGSLGLIMYMQSFYEGVPVIYKDGKIAKEGGGGNIIGILPGEHWKTTFDRPIIIGAHWDTVDDTSGFGDNSSGLSALLEVASVLTSAACYKNKHSVMFVAFDSEEEGSYGSLEFIRSYLKPYFFDEGIHLGGAYILDTIGNYDDSPGSQRIPYNWDAIIPNVVQEILDNEEKGDFISVISRKHIPEEIRLSYTFKKYMKLLDSSFLKVKCIELDLKSLKENSLPELEDLKDHLTFLTSDHARFWFYHDNERAYSFPGVLITDTGGNRGYMKKCYHHKCDSFDNEKIHPRSYEFLTKVAQSVALSVIELTGDSINNCNVDDLYKVITSTNKVMLKEAGENINGIKGQMPNKKKMSLMEILLERISEPEQTSFFFERYQPNYGNQYNIDSLTIKLKDDTKSQRNTISPISNINNLPGALSRVQTLFRGKNSPVMLFLKNE</sequence>
<proteinExistence type="inferred from homology"/>
<dbReference type="GO" id="GO:0008235">
    <property type="term" value="F:metalloexopeptidase activity"/>
    <property type="evidence" value="ECO:0007669"/>
    <property type="project" value="InterPro"/>
</dbReference>
<reference evidence="5" key="1">
    <citation type="submission" date="2014-05" db="EMBL/GenBank/DDBJ databases">
        <authorList>
            <person name="Chronopoulou M."/>
        </authorList>
    </citation>
    <scope>NUCLEOTIDE SEQUENCE</scope>
    <source>
        <tissue evidence="5">Whole organism</tissue>
    </source>
</reference>
<feature type="signal peptide" evidence="3">
    <location>
        <begin position="1"/>
        <end position="20"/>
    </location>
</feature>
<dbReference type="OrthoDB" id="2214at2759"/>
<feature type="domain" description="Peptidase M28" evidence="4">
    <location>
        <begin position="214"/>
        <end position="296"/>
    </location>
</feature>
<accession>A0A0K2T1F9</accession>
<name>A0A0K2T1F9_LEPSM</name>
<comment type="similarity">
    <text evidence="2">Belongs to the peptidase M28 family. M28B subfamily.</text>
</comment>
<evidence type="ECO:0000256" key="2">
    <source>
        <dbReference type="ARBA" id="ARBA00005634"/>
    </source>
</evidence>
<feature type="chain" id="PRO_5005487375" description="Peptidase M28 domain-containing protein" evidence="3">
    <location>
        <begin position="21"/>
        <end position="618"/>
    </location>
</feature>
<dbReference type="Pfam" id="PF04389">
    <property type="entry name" value="Peptidase_M28"/>
    <property type="match status" value="1"/>
</dbReference>
<evidence type="ECO:0000256" key="1">
    <source>
        <dbReference type="ARBA" id="ARBA00001947"/>
    </source>
</evidence>
<dbReference type="InterPro" id="IPR007484">
    <property type="entry name" value="Peptidase_M28"/>
</dbReference>
<dbReference type="InterPro" id="IPR045175">
    <property type="entry name" value="M28_fam"/>
</dbReference>
<dbReference type="AlphaFoldDB" id="A0A0K2T1F9"/>
<evidence type="ECO:0000256" key="3">
    <source>
        <dbReference type="SAM" id="SignalP"/>
    </source>
</evidence>
<evidence type="ECO:0000313" key="5">
    <source>
        <dbReference type="EMBL" id="CDW19869.1"/>
    </source>
</evidence>
<dbReference type="EMBL" id="HACA01002508">
    <property type="protein sequence ID" value="CDW19869.1"/>
    <property type="molecule type" value="Transcribed_RNA"/>
</dbReference>
<dbReference type="SUPFAM" id="SSF53187">
    <property type="entry name" value="Zn-dependent exopeptidases"/>
    <property type="match status" value="1"/>
</dbReference>
<evidence type="ECO:0000259" key="4">
    <source>
        <dbReference type="Pfam" id="PF04389"/>
    </source>
</evidence>
<keyword evidence="3" id="KW-0732">Signal</keyword>
<dbReference type="PANTHER" id="PTHR12147:SF26">
    <property type="entry name" value="PEPTIDASE M28 DOMAIN-CONTAINING PROTEIN"/>
    <property type="match status" value="1"/>
</dbReference>
<dbReference type="Gene3D" id="3.40.630.10">
    <property type="entry name" value="Zn peptidases"/>
    <property type="match status" value="1"/>
</dbReference>
<comment type="cofactor">
    <cofactor evidence="1">
        <name>Zn(2+)</name>
        <dbReference type="ChEBI" id="CHEBI:29105"/>
    </cofactor>
</comment>
<dbReference type="GO" id="GO:0006508">
    <property type="term" value="P:proteolysis"/>
    <property type="evidence" value="ECO:0007669"/>
    <property type="project" value="InterPro"/>
</dbReference>
<protein>
    <recommendedName>
        <fullName evidence="4">Peptidase M28 domain-containing protein</fullName>
    </recommendedName>
</protein>